<proteinExistence type="predicted"/>
<organism evidence="2 3">
    <name type="scientific">Marinobacter psychrophilus</name>
    <dbReference type="NCBI Taxonomy" id="330734"/>
    <lineage>
        <taxon>Bacteria</taxon>
        <taxon>Pseudomonadati</taxon>
        <taxon>Pseudomonadota</taxon>
        <taxon>Gammaproteobacteria</taxon>
        <taxon>Pseudomonadales</taxon>
        <taxon>Marinobacteraceae</taxon>
        <taxon>Marinobacter</taxon>
    </lineage>
</organism>
<dbReference type="InterPro" id="IPR016040">
    <property type="entry name" value="NAD(P)-bd_dom"/>
</dbReference>
<keyword evidence="3" id="KW-1185">Reference proteome</keyword>
<dbReference type="Proteomes" id="UP000036406">
    <property type="component" value="Chromosome"/>
</dbReference>
<sequence length="240" mass="26148">MRVLVVGGSGATGRLLVRQLLDRGLSVRAIVRSPERLIEALGAHERLSVVHAAVLDLSDTELVQHVDGCEAVISCLGHTLSFKGVYGKPRRLVTEATRRLCKAIKANAPKSPVKFVLMNSTGCRNHDLAESVSLVERCVVGLIRLLVPPHSDNEHAAKYLLSQVGSDDACVEWVAVRPDSLIDDDVVSKYEIHPSPTRSAILNSGKTSRINVGHFMAELMTDDAVWSEWKGKTPVIYNVA</sequence>
<dbReference type="PANTHER" id="PTHR15020:SF11">
    <property type="entry name" value="OS06G0360300 PROTEIN"/>
    <property type="match status" value="1"/>
</dbReference>
<evidence type="ECO:0000259" key="1">
    <source>
        <dbReference type="Pfam" id="PF13460"/>
    </source>
</evidence>
<dbReference type="STRING" id="330734.ABA45_17765"/>
<dbReference type="InterPro" id="IPR036291">
    <property type="entry name" value="NAD(P)-bd_dom_sf"/>
</dbReference>
<dbReference type="KEGG" id="mpq:ABA45_17765"/>
<reference evidence="2 3" key="1">
    <citation type="submission" date="2015-05" db="EMBL/GenBank/DDBJ databases">
        <title>Complete genome of Marinobacter psychrophilus strain 20041T isolated from sea-ice of the Canadian Basin.</title>
        <authorList>
            <person name="Song L."/>
            <person name="Ren L."/>
            <person name="Yu Y."/>
            <person name="Wang X."/>
        </authorList>
    </citation>
    <scope>NUCLEOTIDE SEQUENCE [LARGE SCALE GENOMIC DNA]</scope>
    <source>
        <strain evidence="2 3">20041</strain>
    </source>
</reference>
<dbReference type="RefSeq" id="WP_048388389.1">
    <property type="nucleotide sequence ID" value="NZ_CP011494.1"/>
</dbReference>
<dbReference type="EMBL" id="CP011494">
    <property type="protein sequence ID" value="AKO54055.1"/>
    <property type="molecule type" value="Genomic_DNA"/>
</dbReference>
<accession>A0A0H4I8J2</accession>
<dbReference type="Pfam" id="PF13460">
    <property type="entry name" value="NAD_binding_10"/>
    <property type="match status" value="1"/>
</dbReference>
<evidence type="ECO:0000313" key="2">
    <source>
        <dbReference type="EMBL" id="AKO54055.1"/>
    </source>
</evidence>
<name>A0A0H4I8J2_9GAMM</name>
<dbReference type="PATRIC" id="fig|330734.3.peg.3733"/>
<dbReference type="Gene3D" id="3.40.50.720">
    <property type="entry name" value="NAD(P)-binding Rossmann-like Domain"/>
    <property type="match status" value="1"/>
</dbReference>
<dbReference type="SUPFAM" id="SSF51735">
    <property type="entry name" value="NAD(P)-binding Rossmann-fold domains"/>
    <property type="match status" value="1"/>
</dbReference>
<dbReference type="PANTHER" id="PTHR15020">
    <property type="entry name" value="FLAVIN REDUCTASE-RELATED"/>
    <property type="match status" value="1"/>
</dbReference>
<dbReference type="AlphaFoldDB" id="A0A0H4I8J2"/>
<feature type="domain" description="NAD(P)-binding" evidence="1">
    <location>
        <begin position="7"/>
        <end position="222"/>
    </location>
</feature>
<gene>
    <name evidence="2" type="ORF">ABA45_17765</name>
</gene>
<evidence type="ECO:0000313" key="3">
    <source>
        <dbReference type="Proteomes" id="UP000036406"/>
    </source>
</evidence>
<protein>
    <submittedName>
        <fullName evidence="2">NAD-dependent epimerase/dehydratase</fullName>
    </submittedName>
</protein>